<reference evidence="2" key="1">
    <citation type="submission" date="2016-08" db="EMBL/GenBank/DDBJ databases">
        <authorList>
            <person name="Varghese N."/>
            <person name="Submissions Spin"/>
        </authorList>
    </citation>
    <scope>NUCLEOTIDE SEQUENCE [LARGE SCALE GENOMIC DNA]</scope>
    <source>
        <strain evidence="2">HAMBI 2971</strain>
    </source>
</reference>
<accession>A0A1C3UZQ7</accession>
<evidence type="ECO:0000313" key="1">
    <source>
        <dbReference type="EMBL" id="SCB21026.1"/>
    </source>
</evidence>
<protein>
    <submittedName>
        <fullName evidence="1">Uncharacterized protein</fullName>
    </submittedName>
</protein>
<dbReference type="Proteomes" id="UP000199435">
    <property type="component" value="Unassembled WGS sequence"/>
</dbReference>
<evidence type="ECO:0000313" key="2">
    <source>
        <dbReference type="Proteomes" id="UP000199435"/>
    </source>
</evidence>
<dbReference type="OrthoDB" id="8410233at2"/>
<dbReference type="RefSeq" id="WP_092846177.1">
    <property type="nucleotide sequence ID" value="NZ_FMAH01000007.1"/>
</dbReference>
<organism evidence="1 2">
    <name type="scientific">Rhizobium miluonense</name>
    <dbReference type="NCBI Taxonomy" id="411945"/>
    <lineage>
        <taxon>Bacteria</taxon>
        <taxon>Pseudomonadati</taxon>
        <taxon>Pseudomonadota</taxon>
        <taxon>Alphaproteobacteria</taxon>
        <taxon>Hyphomicrobiales</taxon>
        <taxon>Rhizobiaceae</taxon>
        <taxon>Rhizobium/Agrobacterium group</taxon>
        <taxon>Rhizobium</taxon>
    </lineage>
</organism>
<keyword evidence="2" id="KW-1185">Reference proteome</keyword>
<gene>
    <name evidence="1" type="ORF">GA0061102_100787</name>
</gene>
<proteinExistence type="predicted"/>
<dbReference type="EMBL" id="FMAH01000007">
    <property type="protein sequence ID" value="SCB21026.1"/>
    <property type="molecule type" value="Genomic_DNA"/>
</dbReference>
<sequence length="93" mass="9949">MRQTHDVVGGALKAMNDLADSLTALVTASYPPAVILSTLMGEAALAFPGLRDTDLMKLIDDLLRAAEYKFTSSSKGIRFPQSHTSRAATVLAR</sequence>
<name>A0A1C3UZQ7_9HYPH</name>
<dbReference type="AlphaFoldDB" id="A0A1C3UZQ7"/>